<evidence type="ECO:0008006" key="4">
    <source>
        <dbReference type="Google" id="ProtNLM"/>
    </source>
</evidence>
<evidence type="ECO:0000256" key="1">
    <source>
        <dbReference type="SAM" id="MobiDB-lite"/>
    </source>
</evidence>
<comment type="caution">
    <text evidence="2">The sequence shown here is derived from an EMBL/GenBank/DDBJ whole genome shotgun (WGS) entry which is preliminary data.</text>
</comment>
<accession>A0A0V1HCX9</accession>
<dbReference type="AlphaFoldDB" id="A0A0V1HCX9"/>
<reference evidence="2 3" key="1">
    <citation type="submission" date="2015-01" db="EMBL/GenBank/DDBJ databases">
        <title>Evolution of Trichinella species and genotypes.</title>
        <authorList>
            <person name="Korhonen P.K."/>
            <person name="Edoardo P."/>
            <person name="Giuseppe L.R."/>
            <person name="Gasser R.B."/>
        </authorList>
    </citation>
    <scope>NUCLEOTIDE SEQUENCE [LARGE SCALE GENOMIC DNA]</scope>
    <source>
        <strain evidence="2">ISS1029</strain>
    </source>
</reference>
<evidence type="ECO:0000313" key="2">
    <source>
        <dbReference type="EMBL" id="KRZ08680.1"/>
    </source>
</evidence>
<dbReference type="EMBL" id="JYDP01000083">
    <property type="protein sequence ID" value="KRZ08680.1"/>
    <property type="molecule type" value="Genomic_DNA"/>
</dbReference>
<keyword evidence="3" id="KW-1185">Reference proteome</keyword>
<dbReference type="Proteomes" id="UP000055024">
    <property type="component" value="Unassembled WGS sequence"/>
</dbReference>
<organism evidence="2 3">
    <name type="scientific">Trichinella zimbabwensis</name>
    <dbReference type="NCBI Taxonomy" id="268475"/>
    <lineage>
        <taxon>Eukaryota</taxon>
        <taxon>Metazoa</taxon>
        <taxon>Ecdysozoa</taxon>
        <taxon>Nematoda</taxon>
        <taxon>Enoplea</taxon>
        <taxon>Dorylaimia</taxon>
        <taxon>Trichinellida</taxon>
        <taxon>Trichinellidae</taxon>
        <taxon>Trichinella</taxon>
    </lineage>
</organism>
<sequence length="461" mass="51913">MLCSLPDSYSALVTALEGRDEADLTVEYSRSILLQATHESSSELQKQPSQSQTTRAEGAITVAKRAISKQTVANSNTNVRKMKSGDEIAHRRENQRDTISLLCHKRKGGNFFESLQQRKLTVYLADNTAIQAEAQGITCNGYKIKFQDDTCLITYQKEVVAEAKLDGSLFMLKGKLQMDTALSVHTHACLHKWHRRMGHRDSEAVRRLNRAIAVDRIKDYVATLHTRFGRNPVTLRTDNGREYINQRTLLGRSGVHGSISTKSAPRPKYFQDTIPALDWNQTQRRPHTNFWIQSIFLHPKTKAQKVDNKALVMVDDSHMKSESAVPKGAIEQSREYEDTPKLPKKEANVNIEDIFGLQQEESTDKGEPTKEGIETPTLRCSRRINKGGSNETANPKTEKWIAGAEEEKGIIELKCCPSDKMMADSLTKPVCKQKTESFAKKVGLEGYGQENEKGCWRKAFS</sequence>
<proteinExistence type="predicted"/>
<gene>
    <name evidence="2" type="ORF">T11_9334</name>
</gene>
<feature type="compositionally biased region" description="Basic and acidic residues" evidence="1">
    <location>
        <begin position="332"/>
        <end position="347"/>
    </location>
</feature>
<evidence type="ECO:0000313" key="3">
    <source>
        <dbReference type="Proteomes" id="UP000055024"/>
    </source>
</evidence>
<feature type="compositionally biased region" description="Polar residues" evidence="1">
    <location>
        <begin position="37"/>
        <end position="55"/>
    </location>
</feature>
<feature type="region of interest" description="Disordered" evidence="1">
    <location>
        <begin position="37"/>
        <end position="57"/>
    </location>
</feature>
<name>A0A0V1HCX9_9BILA</name>
<feature type="region of interest" description="Disordered" evidence="1">
    <location>
        <begin position="323"/>
        <end position="347"/>
    </location>
</feature>
<dbReference type="OrthoDB" id="8021785at2759"/>
<protein>
    <recommendedName>
        <fullName evidence="4">Integrase catalytic domain-containing protein</fullName>
    </recommendedName>
</protein>